<dbReference type="Proteomes" id="UP000246115">
    <property type="component" value="Chromosome"/>
</dbReference>
<proteinExistence type="inferred from homology"/>
<organism evidence="3 4">
    <name type="scientific">Streptococcus chenjunshii</name>
    <dbReference type="NCBI Taxonomy" id="2173853"/>
    <lineage>
        <taxon>Bacteria</taxon>
        <taxon>Bacillati</taxon>
        <taxon>Bacillota</taxon>
        <taxon>Bacilli</taxon>
        <taxon>Lactobacillales</taxon>
        <taxon>Streptococcaceae</taxon>
        <taxon>Streptococcus</taxon>
    </lineage>
</organism>
<evidence type="ECO:0000256" key="1">
    <source>
        <dbReference type="ARBA" id="ARBA00034117"/>
    </source>
</evidence>
<dbReference type="KEGG" id="schj:DDV21_010940"/>
<dbReference type="RefSeq" id="WP_117287803.1">
    <property type="nucleotide sequence ID" value="NZ_CP031733.1"/>
</dbReference>
<sequence length="488" mass="52477">MGIKMSLGSSDTQASTVSAAMSNRTSAYEGLVSALKTFIGASDLQGQAYSSAKNYASAVLIPLVEGAKVLSQALADDAVKFPTNYRSMVGDEDLDEDLLLEEIRRYETILSNNESLLNAAMKQETPDERTIQQYQKAMTVASAYKQKAEEKLAKLRAYDGASVGYTSDLDGLSQAVNQGLSEVQGDLKGFSGTFPDVSTRSMPWLQTIQTAIAQQESNGSHPYQAYLSKVQEQDFDKEVQKIAQESGLTVEEVMDYILMAKAPVGWSKKAQKVLATYVKYRDGKAFLNGQAITVDTMGRIKWGKRFLYNKTTGNVYNAGKELQASSGIDIAKTSYARTAAGTLDWKEAGRVGKVAFKEAINPLTDFKGWKGATKLTKTGKFLGILSTGLTIGSNINENFIKSDNGVNDGKNWANFAVDTSIDLGSAAGATAAGAAIGSFFVPPLGTVIGAGVGMFANVVLNYDFEFFGKQSITGWFKESIKGVYGGND</sequence>
<protein>
    <recommendedName>
        <fullName evidence="2">LXG domain-containing protein</fullName>
    </recommendedName>
</protein>
<evidence type="ECO:0000259" key="2">
    <source>
        <dbReference type="PROSITE" id="PS51756"/>
    </source>
</evidence>
<dbReference type="InterPro" id="IPR006829">
    <property type="entry name" value="LXG_dom"/>
</dbReference>
<reference evidence="4" key="1">
    <citation type="submission" date="2018-08" db="EMBL/GenBank/DDBJ databases">
        <title>Streptococcus chenjunshii sp. nov., isolated from stools sample of the Tibetan antelope in the Qinghai-Tibet plateau, China.</title>
        <authorList>
            <person name="Tian Z."/>
        </authorList>
    </citation>
    <scope>NUCLEOTIDE SEQUENCE [LARGE SCALE GENOMIC DNA]</scope>
    <source>
        <strain evidence="4">Z15</strain>
    </source>
</reference>
<dbReference type="PROSITE" id="PS51756">
    <property type="entry name" value="LXG"/>
    <property type="match status" value="1"/>
</dbReference>
<gene>
    <name evidence="3" type="ORF">DDV21_010940</name>
</gene>
<dbReference type="EMBL" id="CP031733">
    <property type="protein sequence ID" value="AXQ79540.1"/>
    <property type="molecule type" value="Genomic_DNA"/>
</dbReference>
<accession>A0A346NEU5</accession>
<evidence type="ECO:0000313" key="3">
    <source>
        <dbReference type="EMBL" id="AXQ79540.1"/>
    </source>
</evidence>
<name>A0A346NEU5_9STRE</name>
<evidence type="ECO:0000313" key="4">
    <source>
        <dbReference type="Proteomes" id="UP000246115"/>
    </source>
</evidence>
<comment type="similarity">
    <text evidence="1">In the N-terminal section; belongs to the LXG family.</text>
</comment>
<dbReference type="AlphaFoldDB" id="A0A346NEU5"/>
<feature type="domain" description="LXG" evidence="2">
    <location>
        <begin position="1"/>
        <end position="225"/>
    </location>
</feature>